<dbReference type="InterPro" id="IPR052913">
    <property type="entry name" value="Glycopeptide_resist_protein"/>
</dbReference>
<evidence type="ECO:0000313" key="2">
    <source>
        <dbReference type="Proteomes" id="UP000315215"/>
    </source>
</evidence>
<dbReference type="InterPro" id="IPR007391">
    <property type="entry name" value="Vancomycin_resist_VanW"/>
</dbReference>
<proteinExistence type="predicted"/>
<dbReference type="PANTHER" id="PTHR35788">
    <property type="entry name" value="EXPORTED PROTEIN-RELATED"/>
    <property type="match status" value="1"/>
</dbReference>
<reference evidence="1 2" key="1">
    <citation type="submission" date="2019-07" db="EMBL/GenBank/DDBJ databases">
        <authorList>
            <person name="Li J."/>
        </authorList>
    </citation>
    <scope>NUCLEOTIDE SEQUENCE [LARGE SCALE GENOMIC DNA]</scope>
    <source>
        <strain evidence="1 2">TKL69</strain>
    </source>
</reference>
<dbReference type="RefSeq" id="WP_143895494.1">
    <property type="nucleotide sequence ID" value="NZ_CP041666.1"/>
</dbReference>
<sequence length="304" mass="34459">MKLTYLTMLLLFANQVISPSNLVVTYKGETVADVQPADFAIPYLDEPILDEEKYSEFIKELEEDIYQEPVNATLNDSGEIVAGKAGYTLHRQKFRDLFYTYFLNKQPVEIEAPVLKVHPRVDKELLAMIRTKRIGQYITYFNSNNEERAHNIALAAEAVNNYVVFPGKTFSFNEVVGKRTKEKGYLPAPEIVRGEVSEGIGGGICQVSSTLFNAVDRIGVKILQRYSHSKSVPYVPSGRDATVSWYGPDFSFKNNLNQPLLIRAKAAYGNMEINIYSSDIVEYKPREVPNASKELRRDMEMFGE</sequence>
<evidence type="ECO:0008006" key="3">
    <source>
        <dbReference type="Google" id="ProtNLM"/>
    </source>
</evidence>
<gene>
    <name evidence="1" type="ORF">FN924_14005</name>
</gene>
<evidence type="ECO:0000313" key="1">
    <source>
        <dbReference type="EMBL" id="QDP41197.1"/>
    </source>
</evidence>
<dbReference type="Pfam" id="PF04294">
    <property type="entry name" value="VanW"/>
    <property type="match status" value="1"/>
</dbReference>
<accession>A0A516KIH1</accession>
<name>A0A516KIH1_9BACI</name>
<dbReference type="PANTHER" id="PTHR35788:SF1">
    <property type="entry name" value="EXPORTED PROTEIN"/>
    <property type="match status" value="1"/>
</dbReference>
<keyword evidence="2" id="KW-1185">Reference proteome</keyword>
<dbReference type="AlphaFoldDB" id="A0A516KIH1"/>
<dbReference type="OrthoDB" id="9813301at2"/>
<dbReference type="EMBL" id="CP041666">
    <property type="protein sequence ID" value="QDP41197.1"/>
    <property type="molecule type" value="Genomic_DNA"/>
</dbReference>
<organism evidence="1 2">
    <name type="scientific">Radiobacillus deserti</name>
    <dbReference type="NCBI Taxonomy" id="2594883"/>
    <lineage>
        <taxon>Bacteria</taxon>
        <taxon>Bacillati</taxon>
        <taxon>Bacillota</taxon>
        <taxon>Bacilli</taxon>
        <taxon>Bacillales</taxon>
        <taxon>Bacillaceae</taxon>
        <taxon>Radiobacillus</taxon>
    </lineage>
</organism>
<dbReference type="Proteomes" id="UP000315215">
    <property type="component" value="Chromosome"/>
</dbReference>
<dbReference type="KEGG" id="aqt:FN924_14005"/>
<protein>
    <recommendedName>
        <fullName evidence="3">Peptidoglycan binding domain-containing protein</fullName>
    </recommendedName>
</protein>